<evidence type="ECO:0000256" key="8">
    <source>
        <dbReference type="ARBA" id="ARBA00022475"/>
    </source>
</evidence>
<dbReference type="SUPFAM" id="SSF47473">
    <property type="entry name" value="EF-hand"/>
    <property type="match status" value="2"/>
</dbReference>
<keyword evidence="12" id="KW-0967">Endosome</keyword>
<evidence type="ECO:0000256" key="18">
    <source>
        <dbReference type="SAM" id="Coils"/>
    </source>
</evidence>
<feature type="domain" description="EF-hand" evidence="21">
    <location>
        <begin position="500"/>
        <end position="535"/>
    </location>
</feature>
<dbReference type="PANTHER" id="PTHR11216">
    <property type="entry name" value="EH DOMAIN"/>
    <property type="match status" value="1"/>
</dbReference>
<dbReference type="GO" id="GO:0016197">
    <property type="term" value="P:endosomal transport"/>
    <property type="evidence" value="ECO:0007669"/>
    <property type="project" value="TreeGrafter"/>
</dbReference>
<evidence type="ECO:0000256" key="16">
    <source>
        <dbReference type="ARBA" id="ARBA00023212"/>
    </source>
</evidence>
<evidence type="ECO:0000256" key="9">
    <source>
        <dbReference type="ARBA" id="ARBA00022490"/>
    </source>
</evidence>
<evidence type="ECO:0000256" key="7">
    <source>
        <dbReference type="ARBA" id="ARBA00020728"/>
    </source>
</evidence>
<dbReference type="Pfam" id="PF12763">
    <property type="entry name" value="EH"/>
    <property type="match status" value="2"/>
</dbReference>
<evidence type="ECO:0000256" key="19">
    <source>
        <dbReference type="SAM" id="MobiDB-lite"/>
    </source>
</evidence>
<dbReference type="OrthoDB" id="2015333at2759"/>
<dbReference type="PROSITE" id="PS51082">
    <property type="entry name" value="WH2"/>
    <property type="match status" value="1"/>
</dbReference>
<feature type="domain" description="EH" evidence="20">
    <location>
        <begin position="180"/>
        <end position="268"/>
    </location>
</feature>
<evidence type="ECO:0000259" key="20">
    <source>
        <dbReference type="PROSITE" id="PS50031"/>
    </source>
</evidence>
<evidence type="ECO:0000259" key="21">
    <source>
        <dbReference type="PROSITE" id="PS50222"/>
    </source>
</evidence>
<evidence type="ECO:0000256" key="5">
    <source>
        <dbReference type="ARBA" id="ARBA00011159"/>
    </source>
</evidence>
<sequence>MFSSSNNFLGGGATGRPGQAPFMQQQQQPPYSQIPQGQQPPSIQQPQPTGFPPQPTGLAPQSTGFAGQPSPFGNSQLQPQATGFPAGQLQPQFTGFPGAPPQQPQQQQAQSLPPQYTGYPPQNQAQQPPPVPQIPTRFKTSSDIANSFQDAAGSGAPPQVPPKTGSKIPSIRLSFITAQDQARFEQLFKSAVGDSKTMDGDKARDLLLRSKLSGGDLSKIWVLSDTTKSGQLLFPEFALAMYLCNIRLTGRDLPSSLPETIKNEVSSMVDIISFDVPDTQPAPVQQRTNVPNFDAPLMENKSTPPIVQQPVPQQPNNAQLLSQLTAQPTGFFPQQSGIQQPNQTGFPGQNQSQFLQPQQTGFITNPQATGYTGPRPPMPPMPTGYGSNLSPAQTGGMQGLGVQPTGLAAQPTGMPGQWGFINTPAQGLPNIDAMKQQLMPQPGREGGFSAVGLSGNATVAWAITKEEKKIYDDLFRAWDGFRKGFISGETAIEIMGQSGLNRKDLERIWTLADPHNRGRLNMDEFAVAMHMIYRALNGYPVPNRLPPELVPPSTRHLNDSIGTVKSLLSQDAENRKATGAFLQPQKTGVSYLKDHSFRGGTAGASPASRKDATMFKNNDSAGGYRSSARRRVGNETRTPSPAASGASEEEYSVEQLQKKIREAKVMIDAADFEDENRAEDDDALDRQDRREAESLMDRIRRVQDDLDTHPNAAFRQVDSGADRRALRRQLQSYEDQVPQVASDVRRLEREIADAKLELFRLKDAKAHPGGASNIIGTGPGGTVTEADRIKARARARMQARAAELAGRPAPATEDDDGQAARRLESESTNVKMERERNDTMTRDVEESVRDFARSLEDSLRDAGQNSTREHEKRRWEDALGVEDVIRDFIYDLSRNARTANIRKEEYVILANQEKRPMLMIHRRERHSPDAQSRASPAAESAAVRPSMPPSVDSSSSLPGGTHEDRVAAARERAQKRIAERMAAAGLKPHDAPETLAQRQEREKKEREDRVKRAEEEDAKREQERQRRLAEERGGPTDAVPKTAGKKPPPAPPTRRARTDSAGQADAKKEEEPAKVNQAAREQAIKEEQEVQEAETKRLEGEASRRELEFQQEKDAQAARLHALEEQVRQGKIKKQEEKRRREEASRQAKEQEAMLAAQRAELEAAKEREQQLQRELEGLDESSSDDEGPADITPQYSTPTQSQILPTPPPVPTIAIPEPPAPESVPSEVSSPESSRGVPAVTPDAESKNPYFKNKSQASEPTQATSPPAAAQSTNPFHRLTQQEPIKPTFTGAAPLERKTRARPEEDDDWSAAGSEVDSSDDEDDRPTGGSAKQLASILFGTMAPPRPLSAMDEDKSASKSATPVQESPVAPPPPPPVTLPPVPAIPSPSDSTSPPAAPSAVPPPPPPPPPPPGGAGAPPMPPPPPPGGAPSAPPPPPPAGIPPPPAPPAAAGGAGRGALLASIQQGKSLRKTQVNDRSTSSSAGRVL</sequence>
<evidence type="ECO:0000256" key="1">
    <source>
        <dbReference type="ARBA" id="ARBA00004125"/>
    </source>
</evidence>
<dbReference type="InterPro" id="IPR013182">
    <property type="entry name" value="DUF1720"/>
</dbReference>
<keyword evidence="16" id="KW-0206">Cytoskeleton</keyword>
<evidence type="ECO:0000256" key="14">
    <source>
        <dbReference type="ARBA" id="ARBA00023136"/>
    </source>
</evidence>
<keyword evidence="8" id="KW-1003">Cell membrane</keyword>
<feature type="compositionally biased region" description="Low complexity" evidence="19">
    <location>
        <begin position="949"/>
        <end position="958"/>
    </location>
</feature>
<feature type="compositionally biased region" description="Low complexity" evidence="19">
    <location>
        <begin position="1224"/>
        <end position="1235"/>
    </location>
</feature>
<evidence type="ECO:0000256" key="10">
    <source>
        <dbReference type="ARBA" id="ARBA00022583"/>
    </source>
</evidence>
<dbReference type="Pfam" id="PF02205">
    <property type="entry name" value="WH2"/>
    <property type="match status" value="1"/>
</dbReference>
<keyword evidence="11" id="KW-0677">Repeat</keyword>
<feature type="region of interest" description="Disordered" evidence="19">
    <location>
        <begin position="924"/>
        <end position="1488"/>
    </location>
</feature>
<keyword evidence="15" id="KW-0009">Actin-binding</keyword>
<evidence type="ECO:0000256" key="13">
    <source>
        <dbReference type="ARBA" id="ARBA00023054"/>
    </source>
</evidence>
<dbReference type="Proteomes" id="UP001154252">
    <property type="component" value="Unassembled WGS sequence"/>
</dbReference>
<dbReference type="GO" id="GO:0010008">
    <property type="term" value="C:endosome membrane"/>
    <property type="evidence" value="ECO:0007669"/>
    <property type="project" value="UniProtKB-SubCell"/>
</dbReference>
<evidence type="ECO:0000256" key="15">
    <source>
        <dbReference type="ARBA" id="ARBA00023203"/>
    </source>
</evidence>
<dbReference type="InterPro" id="IPR000261">
    <property type="entry name" value="EH_dom"/>
</dbReference>
<proteinExistence type="inferred from homology"/>
<evidence type="ECO:0000256" key="2">
    <source>
        <dbReference type="ARBA" id="ARBA00004134"/>
    </source>
</evidence>
<dbReference type="PROSITE" id="PS50222">
    <property type="entry name" value="EF_HAND_2"/>
    <property type="match status" value="1"/>
</dbReference>
<evidence type="ECO:0000259" key="22">
    <source>
        <dbReference type="PROSITE" id="PS51082"/>
    </source>
</evidence>
<feature type="compositionally biased region" description="Polar residues" evidence="19">
    <location>
        <begin position="59"/>
        <end position="81"/>
    </location>
</feature>
<evidence type="ECO:0000313" key="24">
    <source>
        <dbReference type="Proteomes" id="UP001154252"/>
    </source>
</evidence>
<accession>A0A9W4P6G2</accession>
<evidence type="ECO:0000256" key="11">
    <source>
        <dbReference type="ARBA" id="ARBA00022737"/>
    </source>
</evidence>
<comment type="caution">
    <text evidence="23">The sequence shown here is derived from an EMBL/GenBank/DDBJ whole genome shotgun (WGS) entry which is preliminary data.</text>
</comment>
<comment type="subunit">
    <text evidence="5">Component of the PAN1 actin cytoskeleton-regulatory complex.</text>
</comment>
<comment type="subcellular location">
    <subcellularLocation>
        <location evidence="3">Cell membrane</location>
        <topology evidence="3">Peripheral membrane protein</topology>
        <orientation evidence="3">Cytoplasmic side</orientation>
    </subcellularLocation>
    <subcellularLocation>
        <location evidence="2">Cytoplasm</location>
        <location evidence="2">Cytoskeleton</location>
        <location evidence="2">Actin patch</location>
    </subcellularLocation>
    <subcellularLocation>
        <location evidence="1">Endosome membrane</location>
        <topology evidence="1">Peripheral membrane protein</topology>
        <orientation evidence="1">Cytoplasmic side</orientation>
    </subcellularLocation>
</comment>
<keyword evidence="14" id="KW-0472">Membrane</keyword>
<evidence type="ECO:0000256" key="6">
    <source>
        <dbReference type="ARBA" id="ARBA00015110"/>
    </source>
</evidence>
<feature type="compositionally biased region" description="Low complexity" evidence="19">
    <location>
        <begin position="17"/>
        <end position="48"/>
    </location>
</feature>
<keyword evidence="24" id="KW-1185">Reference proteome</keyword>
<feature type="region of interest" description="Disordered" evidence="19">
    <location>
        <begin position="1"/>
        <end position="138"/>
    </location>
</feature>
<dbReference type="Pfam" id="PF08226">
    <property type="entry name" value="DUF1720"/>
    <property type="match status" value="2"/>
</dbReference>
<dbReference type="PROSITE" id="PS50031">
    <property type="entry name" value="EH"/>
    <property type="match status" value="2"/>
</dbReference>
<feature type="compositionally biased region" description="Polar residues" evidence="19">
    <location>
        <begin position="1194"/>
        <end position="1205"/>
    </location>
</feature>
<dbReference type="GO" id="GO:0005886">
    <property type="term" value="C:plasma membrane"/>
    <property type="evidence" value="ECO:0007669"/>
    <property type="project" value="UniProtKB-SubCell"/>
</dbReference>
<gene>
    <name evidence="23" type="ORF">PEGY_LOCUS7680</name>
</gene>
<feature type="compositionally biased region" description="Polar residues" evidence="19">
    <location>
        <begin position="1463"/>
        <end position="1488"/>
    </location>
</feature>
<protein>
    <recommendedName>
        <fullName evidence="6">Actin cytoskeleton-regulatory complex protein PAN1</fullName>
    </recommendedName>
    <alternativeName>
        <fullName evidence="7">Actin cytoskeleton-regulatory complex protein pan1</fullName>
    </alternativeName>
</protein>
<dbReference type="GO" id="GO:0005509">
    <property type="term" value="F:calcium ion binding"/>
    <property type="evidence" value="ECO:0007669"/>
    <property type="project" value="InterPro"/>
</dbReference>
<evidence type="ECO:0000256" key="4">
    <source>
        <dbReference type="ARBA" id="ARBA00009351"/>
    </source>
</evidence>
<dbReference type="InterPro" id="IPR003124">
    <property type="entry name" value="WH2_dom"/>
</dbReference>
<dbReference type="InterPro" id="IPR011992">
    <property type="entry name" value="EF-hand-dom_pair"/>
</dbReference>
<dbReference type="GO" id="GO:0006897">
    <property type="term" value="P:endocytosis"/>
    <property type="evidence" value="ECO:0007669"/>
    <property type="project" value="UniProtKB-KW"/>
</dbReference>
<evidence type="ECO:0000313" key="23">
    <source>
        <dbReference type="EMBL" id="CAG8904014.1"/>
    </source>
</evidence>
<dbReference type="EMBL" id="CAJVRC010000882">
    <property type="protein sequence ID" value="CAG8904014.1"/>
    <property type="molecule type" value="Genomic_DNA"/>
</dbReference>
<keyword evidence="10" id="KW-0254">Endocytosis</keyword>
<feature type="compositionally biased region" description="Pro residues" evidence="19">
    <location>
        <begin position="1396"/>
        <end position="1449"/>
    </location>
</feature>
<dbReference type="SMART" id="SM00246">
    <property type="entry name" value="WH2"/>
    <property type="match status" value="1"/>
</dbReference>
<feature type="compositionally biased region" description="Pro residues" evidence="19">
    <location>
        <begin position="1370"/>
        <end position="1387"/>
    </location>
</feature>
<evidence type="ECO:0000256" key="3">
    <source>
        <dbReference type="ARBA" id="ARBA00004413"/>
    </source>
</evidence>
<name>A0A9W4P6G2_9EURO</name>
<dbReference type="SMART" id="SM00027">
    <property type="entry name" value="EH"/>
    <property type="match status" value="2"/>
</dbReference>
<feature type="compositionally biased region" description="Basic and acidic residues" evidence="19">
    <location>
        <begin position="987"/>
        <end position="1034"/>
    </location>
</feature>
<comment type="similarity">
    <text evidence="4">Belongs to the PAN1 family.</text>
</comment>
<dbReference type="PANTHER" id="PTHR11216:SF173">
    <property type="entry name" value="ACTIN CYTOSKELETON-REGULATORY COMPLEX PROTEIN PAN1"/>
    <property type="match status" value="1"/>
</dbReference>
<feature type="compositionally biased region" description="Basic and acidic residues" evidence="19">
    <location>
        <begin position="1160"/>
        <end position="1177"/>
    </location>
</feature>
<dbReference type="GO" id="GO:0003779">
    <property type="term" value="F:actin binding"/>
    <property type="evidence" value="ECO:0007669"/>
    <property type="project" value="UniProtKB-KW"/>
</dbReference>
<comment type="function">
    <text evidence="17">Component of the PAN1 actin cytoskeleton-regulatory complex required for the internalization of endosomes during actin-coupled endocytosis. The complex links the site of endocytosis to the cell membrane-associated actin cytoskeleton. Mediates uptake of external molecules and vacuolar degradation of plasma membrane proteins. Plays a role in the proper organization of the cell membrane-associated actin cytoskeleton and promotes its destabilization.</text>
</comment>
<feature type="region of interest" description="Disordered" evidence="19">
    <location>
        <begin position="801"/>
        <end position="846"/>
    </location>
</feature>
<dbReference type="CDD" id="cd00052">
    <property type="entry name" value="EH"/>
    <property type="match status" value="2"/>
</dbReference>
<feature type="compositionally biased region" description="Pro residues" evidence="19">
    <location>
        <begin position="1206"/>
        <end position="1223"/>
    </location>
</feature>
<feature type="compositionally biased region" description="Low complexity" evidence="19">
    <location>
        <begin position="104"/>
        <end position="126"/>
    </location>
</feature>
<feature type="compositionally biased region" description="Acidic residues" evidence="19">
    <location>
        <begin position="1178"/>
        <end position="1189"/>
    </location>
</feature>
<feature type="coiled-coil region" evidence="18">
    <location>
        <begin position="730"/>
        <end position="764"/>
    </location>
</feature>
<keyword evidence="13 18" id="KW-0175">Coiled coil</keyword>
<feature type="compositionally biased region" description="Basic and acidic residues" evidence="19">
    <location>
        <begin position="961"/>
        <end position="979"/>
    </location>
</feature>
<feature type="compositionally biased region" description="Basic and acidic residues" evidence="19">
    <location>
        <begin position="1082"/>
        <end position="1152"/>
    </location>
</feature>
<dbReference type="FunFam" id="1.10.238.10:FF:000349">
    <property type="entry name" value="Actin cytoskeleton-regulatory complex protein PAN1"/>
    <property type="match status" value="1"/>
</dbReference>
<feature type="compositionally biased region" description="Low complexity" evidence="19">
    <location>
        <begin position="1258"/>
        <end position="1274"/>
    </location>
</feature>
<organism evidence="23 24">
    <name type="scientific">Penicillium egyptiacum</name>
    <dbReference type="NCBI Taxonomy" id="1303716"/>
    <lineage>
        <taxon>Eukaryota</taxon>
        <taxon>Fungi</taxon>
        <taxon>Dikarya</taxon>
        <taxon>Ascomycota</taxon>
        <taxon>Pezizomycotina</taxon>
        <taxon>Eurotiomycetes</taxon>
        <taxon>Eurotiomycetidae</taxon>
        <taxon>Eurotiales</taxon>
        <taxon>Aspergillaceae</taxon>
        <taxon>Penicillium</taxon>
    </lineage>
</organism>
<evidence type="ECO:0000256" key="12">
    <source>
        <dbReference type="ARBA" id="ARBA00022753"/>
    </source>
</evidence>
<reference evidence="23" key="1">
    <citation type="submission" date="2021-07" db="EMBL/GenBank/DDBJ databases">
        <authorList>
            <person name="Branca A.L. A."/>
        </authorList>
    </citation>
    <scope>NUCLEOTIDE SEQUENCE</scope>
</reference>
<feature type="domain" description="WH2" evidence="22">
    <location>
        <begin position="1456"/>
        <end position="1473"/>
    </location>
</feature>
<dbReference type="InterPro" id="IPR002048">
    <property type="entry name" value="EF_hand_dom"/>
</dbReference>
<feature type="domain" description="EH" evidence="20">
    <location>
        <begin position="467"/>
        <end position="556"/>
    </location>
</feature>
<feature type="compositionally biased region" description="Basic and acidic residues" evidence="19">
    <location>
        <begin position="818"/>
        <end position="846"/>
    </location>
</feature>
<dbReference type="GO" id="GO:0030479">
    <property type="term" value="C:actin cortical patch"/>
    <property type="evidence" value="ECO:0007669"/>
    <property type="project" value="UniProtKB-SubCell"/>
</dbReference>
<evidence type="ECO:0000256" key="17">
    <source>
        <dbReference type="ARBA" id="ARBA00025194"/>
    </source>
</evidence>
<dbReference type="Gene3D" id="1.10.238.10">
    <property type="entry name" value="EF-hand"/>
    <property type="match status" value="2"/>
</dbReference>
<keyword evidence="9" id="KW-0963">Cytoplasm</keyword>
<feature type="region of interest" description="Disordered" evidence="19">
    <location>
        <begin position="593"/>
        <end position="652"/>
    </location>
</feature>